<dbReference type="EMBL" id="JBHSIY010000006">
    <property type="protein sequence ID" value="MFC4866342.1"/>
    <property type="molecule type" value="Genomic_DNA"/>
</dbReference>
<evidence type="ECO:0000256" key="1">
    <source>
        <dbReference type="SAM" id="MobiDB-lite"/>
    </source>
</evidence>
<keyword evidence="3" id="KW-1185">Reference proteome</keyword>
<feature type="region of interest" description="Disordered" evidence="1">
    <location>
        <begin position="119"/>
        <end position="149"/>
    </location>
</feature>
<dbReference type="RefSeq" id="WP_344139925.1">
    <property type="nucleotide sequence ID" value="NZ_BAAAQI010000001.1"/>
</dbReference>
<feature type="compositionally biased region" description="Basic and acidic residues" evidence="1">
    <location>
        <begin position="119"/>
        <end position="129"/>
    </location>
</feature>
<dbReference type="Proteomes" id="UP001595858">
    <property type="component" value="Unassembled WGS sequence"/>
</dbReference>
<accession>A0ABV9SKF7</accession>
<gene>
    <name evidence="2" type="ORF">ACFPCZ_06840</name>
</gene>
<reference evidence="3" key="1">
    <citation type="journal article" date="2019" name="Int. J. Syst. Evol. Microbiol.">
        <title>The Global Catalogue of Microorganisms (GCM) 10K type strain sequencing project: providing services to taxonomists for standard genome sequencing and annotation.</title>
        <authorList>
            <consortium name="The Broad Institute Genomics Platform"/>
            <consortium name="The Broad Institute Genome Sequencing Center for Infectious Disease"/>
            <person name="Wu L."/>
            <person name="Ma J."/>
        </authorList>
    </citation>
    <scope>NUCLEOTIDE SEQUENCE [LARGE SCALE GENOMIC DNA]</scope>
    <source>
        <strain evidence="3">CGMCC 4.7304</strain>
    </source>
</reference>
<name>A0ABV9SKF7_9ACTN</name>
<comment type="caution">
    <text evidence="2">The sequence shown here is derived from an EMBL/GenBank/DDBJ whole genome shotgun (WGS) entry which is preliminary data.</text>
</comment>
<sequence length="149" mass="16389">MSGIRSQEELPPGPRRRFAEALYRLWGEAGMPAAEKVSKHVQESDLGGNASKEAVRRMLRGKTVPQVGENAEAVFVALSQMAGVDPDRLVTVESDHRYGPEGEPEPARSVFQRYWRDARGGGDFAHEPMEDYPPPPPSRGGGFSDEPPF</sequence>
<protein>
    <submittedName>
        <fullName evidence="2">Uncharacterized protein</fullName>
    </submittedName>
</protein>
<evidence type="ECO:0000313" key="2">
    <source>
        <dbReference type="EMBL" id="MFC4866342.1"/>
    </source>
</evidence>
<organism evidence="2 3">
    <name type="scientific">Streptomonospora arabica</name>
    <dbReference type="NCBI Taxonomy" id="412417"/>
    <lineage>
        <taxon>Bacteria</taxon>
        <taxon>Bacillati</taxon>
        <taxon>Actinomycetota</taxon>
        <taxon>Actinomycetes</taxon>
        <taxon>Streptosporangiales</taxon>
        <taxon>Nocardiopsidaceae</taxon>
        <taxon>Streptomonospora</taxon>
    </lineage>
</organism>
<evidence type="ECO:0000313" key="3">
    <source>
        <dbReference type="Proteomes" id="UP001595858"/>
    </source>
</evidence>
<proteinExistence type="predicted"/>